<dbReference type="PANTHER" id="PTHR45947:SF3">
    <property type="entry name" value="SULFOQUINOVOSYL TRANSFERASE SQD2"/>
    <property type="match status" value="1"/>
</dbReference>
<feature type="domain" description="Glycosyl transferase family 1" evidence="1">
    <location>
        <begin position="182"/>
        <end position="333"/>
    </location>
</feature>
<dbReference type="InterPro" id="IPR001296">
    <property type="entry name" value="Glyco_trans_1"/>
</dbReference>
<dbReference type="AlphaFoldDB" id="A0A9W6GLI7"/>
<evidence type="ECO:0000259" key="2">
    <source>
        <dbReference type="Pfam" id="PF13477"/>
    </source>
</evidence>
<sequence>MKKVLIVTTLKRTIEGFLIPHIKLLEELGYQVDLACNMEGESPIKELHKNRWYHFNFTRNPFSISNLKSTSKLRGLIKKQNYHMMHLHTPIASFLGRLAASTLKMKNIIYTAHGFHFYKGAPLVNWMVYYPAEWLAMRWTDKIITINQEDYERAHRMAGKRTKVYKIDGVGLDLTRYSQGKREKVREELKLSKEDFLVTIIGELNKNKNQIQLIKAIEILDNRFKALIVGKGGKERELKEYVKTNKLENRVIFLGHRDDIGDIIAASDLLTSMSHREGLPRSIMEGMAQGKPFIVTNIRGNRDIIKDGINGFLTDVNRHDLTAQSIKKLEDQKVLNTIKIINLRAVEKYSIDRILQKIKFLYLGR</sequence>
<dbReference type="CDD" id="cd03808">
    <property type="entry name" value="GT4_CapM-like"/>
    <property type="match status" value="1"/>
</dbReference>
<gene>
    <name evidence="3" type="ORF">PM10SUCC1_12960</name>
</gene>
<organism evidence="3 4">
    <name type="scientific">Propionigenium maris DSM 9537</name>
    <dbReference type="NCBI Taxonomy" id="1123000"/>
    <lineage>
        <taxon>Bacteria</taxon>
        <taxon>Fusobacteriati</taxon>
        <taxon>Fusobacteriota</taxon>
        <taxon>Fusobacteriia</taxon>
        <taxon>Fusobacteriales</taxon>
        <taxon>Fusobacteriaceae</taxon>
        <taxon>Propionigenium</taxon>
    </lineage>
</organism>
<dbReference type="Pfam" id="PF13477">
    <property type="entry name" value="Glyco_trans_4_2"/>
    <property type="match status" value="1"/>
</dbReference>
<dbReference type="Proteomes" id="UP001144471">
    <property type="component" value="Unassembled WGS sequence"/>
</dbReference>
<keyword evidence="4" id="KW-1185">Reference proteome</keyword>
<name>A0A9W6GLI7_9FUSO</name>
<dbReference type="InterPro" id="IPR028098">
    <property type="entry name" value="Glyco_trans_4-like_N"/>
</dbReference>
<reference evidence="3" key="1">
    <citation type="submission" date="2022-12" db="EMBL/GenBank/DDBJ databases">
        <title>Reference genome sequencing for broad-spectrum identification of bacterial and archaeal isolates by mass spectrometry.</title>
        <authorList>
            <person name="Sekiguchi Y."/>
            <person name="Tourlousse D.M."/>
        </authorList>
    </citation>
    <scope>NUCLEOTIDE SEQUENCE</scope>
    <source>
        <strain evidence="3">10succ1</strain>
    </source>
</reference>
<dbReference type="Gene3D" id="3.40.50.2000">
    <property type="entry name" value="Glycogen Phosphorylase B"/>
    <property type="match status" value="2"/>
</dbReference>
<dbReference type="PANTHER" id="PTHR45947">
    <property type="entry name" value="SULFOQUINOVOSYL TRANSFERASE SQD2"/>
    <property type="match status" value="1"/>
</dbReference>
<dbReference type="Pfam" id="PF00534">
    <property type="entry name" value="Glycos_transf_1"/>
    <property type="match status" value="1"/>
</dbReference>
<dbReference type="InterPro" id="IPR050194">
    <property type="entry name" value="Glycosyltransferase_grp1"/>
</dbReference>
<dbReference type="EMBL" id="BSDY01000005">
    <property type="protein sequence ID" value="GLI55782.1"/>
    <property type="molecule type" value="Genomic_DNA"/>
</dbReference>
<evidence type="ECO:0000259" key="1">
    <source>
        <dbReference type="Pfam" id="PF00534"/>
    </source>
</evidence>
<accession>A0A9W6GLI7</accession>
<proteinExistence type="predicted"/>
<comment type="caution">
    <text evidence="3">The sequence shown here is derived from an EMBL/GenBank/DDBJ whole genome shotgun (WGS) entry which is preliminary data.</text>
</comment>
<evidence type="ECO:0000313" key="3">
    <source>
        <dbReference type="EMBL" id="GLI55782.1"/>
    </source>
</evidence>
<protein>
    <submittedName>
        <fullName evidence="3">Glycosyl transferase family 1</fullName>
    </submittedName>
</protein>
<dbReference type="GO" id="GO:0016757">
    <property type="term" value="F:glycosyltransferase activity"/>
    <property type="evidence" value="ECO:0007669"/>
    <property type="project" value="InterPro"/>
</dbReference>
<evidence type="ECO:0000313" key="4">
    <source>
        <dbReference type="Proteomes" id="UP001144471"/>
    </source>
</evidence>
<feature type="domain" description="Glycosyltransferase subfamily 4-like N-terminal" evidence="2">
    <location>
        <begin position="15"/>
        <end position="147"/>
    </location>
</feature>
<keyword evidence="3" id="KW-0808">Transferase</keyword>
<dbReference type="SUPFAM" id="SSF53756">
    <property type="entry name" value="UDP-Glycosyltransferase/glycogen phosphorylase"/>
    <property type="match status" value="1"/>
</dbReference>
<dbReference type="RefSeq" id="WP_281834480.1">
    <property type="nucleotide sequence ID" value="NZ_BSDY01000005.1"/>
</dbReference>